<dbReference type="EMBL" id="HF936108">
    <property type="protein sequence ID" value="CCX15007.1"/>
    <property type="molecule type" value="Genomic_DNA"/>
</dbReference>
<gene>
    <name evidence="1" type="ORF">PCON_01233</name>
</gene>
<proteinExistence type="predicted"/>
<name>U4L9B2_PYROM</name>
<evidence type="ECO:0000313" key="1">
    <source>
        <dbReference type="EMBL" id="CCX15007.1"/>
    </source>
</evidence>
<dbReference type="Proteomes" id="UP000018144">
    <property type="component" value="Unassembled WGS sequence"/>
</dbReference>
<sequence length="74" mass="8757">MRFITVQYPWFFIFCFSTPDKQTRCHVSHPGMARGGYLCYRYEFLFSAGDGAGYRQTSPRLFNVQNNQNKIQDF</sequence>
<evidence type="ECO:0000313" key="2">
    <source>
        <dbReference type="Proteomes" id="UP000018144"/>
    </source>
</evidence>
<organism evidence="1 2">
    <name type="scientific">Pyronema omphalodes (strain CBS 100304)</name>
    <name type="common">Pyronema confluens</name>
    <dbReference type="NCBI Taxonomy" id="1076935"/>
    <lineage>
        <taxon>Eukaryota</taxon>
        <taxon>Fungi</taxon>
        <taxon>Dikarya</taxon>
        <taxon>Ascomycota</taxon>
        <taxon>Pezizomycotina</taxon>
        <taxon>Pezizomycetes</taxon>
        <taxon>Pezizales</taxon>
        <taxon>Pyronemataceae</taxon>
        <taxon>Pyronema</taxon>
    </lineage>
</organism>
<reference evidence="1 2" key="1">
    <citation type="journal article" date="2013" name="PLoS Genet.">
        <title>The genome and development-dependent transcriptomes of Pyronema confluens: a window into fungal evolution.</title>
        <authorList>
            <person name="Traeger S."/>
            <person name="Altegoer F."/>
            <person name="Freitag M."/>
            <person name="Gabaldon T."/>
            <person name="Kempken F."/>
            <person name="Kumar A."/>
            <person name="Marcet-Houben M."/>
            <person name="Poggeler S."/>
            <person name="Stajich J.E."/>
            <person name="Nowrousian M."/>
        </authorList>
    </citation>
    <scope>NUCLEOTIDE SEQUENCE [LARGE SCALE GENOMIC DNA]</scope>
    <source>
        <strain evidence="2">CBS 100304</strain>
        <tissue evidence="1">Vegetative mycelium</tissue>
    </source>
</reference>
<keyword evidence="2" id="KW-1185">Reference proteome</keyword>
<dbReference type="AlphaFoldDB" id="U4L9B2"/>
<accession>U4L9B2</accession>
<protein>
    <submittedName>
        <fullName evidence="1">Uncharacterized protein</fullName>
    </submittedName>
</protein>